<accession>A0ABX5QKN3</accession>
<dbReference type="InterPro" id="IPR024997">
    <property type="entry name" value="DUF3892"/>
</dbReference>
<dbReference type="RefSeq" id="WP_128685331.1">
    <property type="nucleotide sequence ID" value="NZ_CP029684.2"/>
</dbReference>
<sequence>MAKLADYLIYEVHYEDEPYRRHIAEVHAQKDLGETVDGEQHSFSKDEVVFYIENANLRQTFATIYFLGGKWHVGEQVIVETINGEKFIKTERDGTKVDNLGDLRTY</sequence>
<gene>
    <name evidence="1" type="ORF">DLJ48_01675</name>
</gene>
<organism evidence="1 2">
    <name type="scientific">Oenococcus sicerae</name>
    <dbReference type="NCBI Taxonomy" id="2203724"/>
    <lineage>
        <taxon>Bacteria</taxon>
        <taxon>Bacillati</taxon>
        <taxon>Bacillota</taxon>
        <taxon>Bacilli</taxon>
        <taxon>Lactobacillales</taxon>
        <taxon>Lactobacillaceae</taxon>
        <taxon>Oenococcus</taxon>
    </lineage>
</organism>
<name>A0ABX5QKN3_9LACO</name>
<proteinExistence type="predicted"/>
<dbReference type="Proteomes" id="UP000286907">
    <property type="component" value="Chromosome"/>
</dbReference>
<protein>
    <submittedName>
        <fullName evidence="1">DUF3892 domain-containing protein</fullName>
    </submittedName>
</protein>
<dbReference type="EMBL" id="CP029684">
    <property type="protein sequence ID" value="QAS69323.1"/>
    <property type="molecule type" value="Genomic_DNA"/>
</dbReference>
<reference evidence="1 2" key="1">
    <citation type="journal article" date="2019" name="Syst. Appl. Microbiol.">
        <title>Oenococcus sicerae sp. nov., isolated from French cider.</title>
        <authorList>
            <person name="Cousin F.J."/>
            <person name="Le Guellec R."/>
            <person name="Chagnot C."/>
            <person name="Goux D."/>
            <person name="Dalmasso M."/>
            <person name="Laplace J.M."/>
            <person name="Cretenet M."/>
        </authorList>
    </citation>
    <scope>NUCLEOTIDE SEQUENCE [LARGE SCALE GENOMIC DNA]</scope>
    <source>
        <strain evidence="1 2">UCMA 15228</strain>
    </source>
</reference>
<keyword evidence="2" id="KW-1185">Reference proteome</keyword>
<dbReference type="Pfam" id="PF13031">
    <property type="entry name" value="DUF3892"/>
    <property type="match status" value="1"/>
</dbReference>
<evidence type="ECO:0000313" key="1">
    <source>
        <dbReference type="EMBL" id="QAS69323.1"/>
    </source>
</evidence>
<evidence type="ECO:0000313" key="2">
    <source>
        <dbReference type="Proteomes" id="UP000286907"/>
    </source>
</evidence>